<name>A0ABY5ZT90_9BACT</name>
<dbReference type="SUPFAM" id="SSF54523">
    <property type="entry name" value="Pili subunits"/>
    <property type="match status" value="1"/>
</dbReference>
<dbReference type="InterPro" id="IPR045584">
    <property type="entry name" value="Pilin-like"/>
</dbReference>
<gene>
    <name evidence="2" type="ORF">L9S41_07180</name>
</gene>
<dbReference type="InterPro" id="IPR012902">
    <property type="entry name" value="N_methyl_site"/>
</dbReference>
<organism evidence="2 3">
    <name type="scientific">Geoalkalibacter halelectricus</name>
    <dbReference type="NCBI Taxonomy" id="2847045"/>
    <lineage>
        <taxon>Bacteria</taxon>
        <taxon>Pseudomonadati</taxon>
        <taxon>Thermodesulfobacteriota</taxon>
        <taxon>Desulfuromonadia</taxon>
        <taxon>Desulfuromonadales</taxon>
        <taxon>Geoalkalibacteraceae</taxon>
        <taxon>Geoalkalibacter</taxon>
    </lineage>
</organism>
<keyword evidence="1" id="KW-0472">Membrane</keyword>
<protein>
    <submittedName>
        <fullName evidence="2">Type II secretion system GspH family protein</fullName>
    </submittedName>
</protein>
<reference evidence="2" key="1">
    <citation type="journal article" date="2022" name="Environ. Microbiol.">
        <title>Geoalkalibacter halelectricus SAP #1 sp. nov. possessing extracellular electron transfer and mineral#reducing capabilities from a haloalkaline environment.</title>
        <authorList>
            <person name="Yadav S."/>
            <person name="Singh R."/>
            <person name="Sundharam S.S."/>
            <person name="Chaudhary S."/>
            <person name="Krishnamurthi S."/>
            <person name="Patil S.A."/>
        </authorList>
    </citation>
    <scope>NUCLEOTIDE SEQUENCE</scope>
    <source>
        <strain evidence="2">SAP-1</strain>
    </source>
</reference>
<keyword evidence="1" id="KW-1133">Transmembrane helix</keyword>
<accession>A0ABY5ZT90</accession>
<keyword evidence="3" id="KW-1185">Reference proteome</keyword>
<evidence type="ECO:0000256" key="1">
    <source>
        <dbReference type="SAM" id="Phobius"/>
    </source>
</evidence>
<dbReference type="EMBL" id="CP092109">
    <property type="protein sequence ID" value="UWZ81172.1"/>
    <property type="molecule type" value="Genomic_DNA"/>
</dbReference>
<evidence type="ECO:0000313" key="3">
    <source>
        <dbReference type="Proteomes" id="UP001060414"/>
    </source>
</evidence>
<evidence type="ECO:0000313" key="2">
    <source>
        <dbReference type="EMBL" id="UWZ81172.1"/>
    </source>
</evidence>
<proteinExistence type="predicted"/>
<dbReference type="Gene3D" id="3.30.700.10">
    <property type="entry name" value="Glycoprotein, Type 4 Pilin"/>
    <property type="match status" value="1"/>
</dbReference>
<dbReference type="NCBIfam" id="TIGR02532">
    <property type="entry name" value="IV_pilin_GFxxxE"/>
    <property type="match status" value="1"/>
</dbReference>
<dbReference type="Pfam" id="PF07963">
    <property type="entry name" value="N_methyl"/>
    <property type="match status" value="1"/>
</dbReference>
<sequence length="162" mass="18597">MRVGPRLHRESGLTFIELVLAMAILAVLAAVTMPLSEIAVKRGKEIELRRALREIRTAIDEYNADWNRAVREQRHIPAIDETGYPESLEDLVSGKDWGGLYPFERKYLRRIPRDPFDRWDEGWGLRAYGDPHDSTVYGGRDVYDVYSQSDGIALDGTPYNSW</sequence>
<keyword evidence="1" id="KW-0812">Transmembrane</keyword>
<dbReference type="Proteomes" id="UP001060414">
    <property type="component" value="Chromosome"/>
</dbReference>
<feature type="transmembrane region" description="Helical" evidence="1">
    <location>
        <begin position="12"/>
        <end position="35"/>
    </location>
</feature>